<dbReference type="AlphaFoldDB" id="A0A0A0DB09"/>
<gene>
    <name evidence="1" type="ORF">P409_05295</name>
</gene>
<name>A0A0A0DB09_9PROT</name>
<dbReference type="Proteomes" id="UP000029995">
    <property type="component" value="Unassembled WGS sequence"/>
</dbReference>
<evidence type="ECO:0000313" key="1">
    <source>
        <dbReference type="EMBL" id="KGM35289.1"/>
    </source>
</evidence>
<protein>
    <submittedName>
        <fullName evidence="1">Uncharacterized protein</fullName>
    </submittedName>
</protein>
<organism evidence="1 2">
    <name type="scientific">Inquilinus limosus MP06</name>
    <dbReference type="NCBI Taxonomy" id="1398085"/>
    <lineage>
        <taxon>Bacteria</taxon>
        <taxon>Pseudomonadati</taxon>
        <taxon>Pseudomonadota</taxon>
        <taxon>Alphaproteobacteria</taxon>
        <taxon>Rhodospirillales</taxon>
        <taxon>Rhodospirillaceae</taxon>
        <taxon>Inquilinus</taxon>
    </lineage>
</organism>
<dbReference type="EMBL" id="JANX01000036">
    <property type="protein sequence ID" value="KGM35289.1"/>
    <property type="molecule type" value="Genomic_DNA"/>
</dbReference>
<comment type="caution">
    <text evidence="1">The sequence shown here is derived from an EMBL/GenBank/DDBJ whole genome shotgun (WGS) entry which is preliminary data.</text>
</comment>
<sequence>MSQVGLQTPVNINMPDNVIAFFQGLGFTEPAALSGAIETAFCDVDPASMPAQSLLDHARRRTADWFAVVLNRSERDDDAVLTIGRAAYLLTDAARRWPEHFLSEDPLPQAMEQALRRVSPVPVPRAKPTPMLDQPLDPVWAGEPLKRIFGWWSPEAAERRPA</sequence>
<proteinExistence type="predicted"/>
<reference evidence="1 2" key="1">
    <citation type="submission" date="2014-01" db="EMBL/GenBank/DDBJ databases">
        <title>Genome sequence determination for a cystic fibrosis isolate, Inquilinus limosus.</title>
        <authorList>
            <person name="Pino M."/>
            <person name="Di Conza J."/>
            <person name="Gutkind G."/>
        </authorList>
    </citation>
    <scope>NUCLEOTIDE SEQUENCE [LARGE SCALE GENOMIC DNA]</scope>
    <source>
        <strain evidence="1 2">MP06</strain>
    </source>
</reference>
<evidence type="ECO:0000313" key="2">
    <source>
        <dbReference type="Proteomes" id="UP000029995"/>
    </source>
</evidence>
<accession>A0A0A0DB09</accession>